<name>A0A4E0QUD0_FASHE</name>
<proteinExistence type="predicted"/>
<accession>A0A4E0QUD0</accession>
<sequence>MITSHGCIPELDNLSVSSMKGIYTKQKETSDSTETPKLPLIRRFVVRYLKNKFLENSAHRQFWVSNFMPPILFFVTIIKHGSRGLTISQLCKIVRLHRLYLSIRLAHYVVPQLIDDLYYGEEDRK</sequence>
<evidence type="ECO:0000313" key="1">
    <source>
        <dbReference type="EMBL" id="THD18279.1"/>
    </source>
</evidence>
<keyword evidence="2" id="KW-1185">Reference proteome</keyword>
<organism evidence="1 2">
    <name type="scientific">Fasciola hepatica</name>
    <name type="common">Liver fluke</name>
    <dbReference type="NCBI Taxonomy" id="6192"/>
    <lineage>
        <taxon>Eukaryota</taxon>
        <taxon>Metazoa</taxon>
        <taxon>Spiralia</taxon>
        <taxon>Lophotrochozoa</taxon>
        <taxon>Platyhelminthes</taxon>
        <taxon>Trematoda</taxon>
        <taxon>Digenea</taxon>
        <taxon>Plagiorchiida</taxon>
        <taxon>Echinostomata</taxon>
        <taxon>Echinostomatoidea</taxon>
        <taxon>Fasciolidae</taxon>
        <taxon>Fasciola</taxon>
    </lineage>
</organism>
<dbReference type="AlphaFoldDB" id="A0A4E0QUD0"/>
<comment type="caution">
    <text evidence="1">The sequence shown here is derived from an EMBL/GenBank/DDBJ whole genome shotgun (WGS) entry which is preliminary data.</text>
</comment>
<gene>
    <name evidence="1" type="ORF">D915_010135</name>
</gene>
<protein>
    <submittedName>
        <fullName evidence="1">Uncharacterized protein</fullName>
    </submittedName>
</protein>
<dbReference type="EMBL" id="JXXN02015170">
    <property type="protein sequence ID" value="THD18279.1"/>
    <property type="molecule type" value="Genomic_DNA"/>
</dbReference>
<reference evidence="1" key="1">
    <citation type="submission" date="2019-03" db="EMBL/GenBank/DDBJ databases">
        <title>Improved annotation for the trematode Fasciola hepatica.</title>
        <authorList>
            <person name="Choi Y.-J."/>
            <person name="Martin J."/>
            <person name="Mitreva M."/>
        </authorList>
    </citation>
    <scope>NUCLEOTIDE SEQUENCE [LARGE SCALE GENOMIC DNA]</scope>
</reference>
<dbReference type="Proteomes" id="UP000230066">
    <property type="component" value="Unassembled WGS sequence"/>
</dbReference>
<evidence type="ECO:0000313" key="2">
    <source>
        <dbReference type="Proteomes" id="UP000230066"/>
    </source>
</evidence>